<dbReference type="InterPro" id="IPR010730">
    <property type="entry name" value="HET"/>
</dbReference>
<evidence type="ECO:0000259" key="1">
    <source>
        <dbReference type="Pfam" id="PF06985"/>
    </source>
</evidence>
<sequence length="531" mass="60645">MGFKEQPFFRYEPLDHSHDSFRLCRLLPGVGDTPIHCELTHETISAQTDCYNALSYTWGSATEQRWIRLNGKPYHVQPSLMHALKAIRRSDEAVIIWIDAICIDQGINPERNHQVAMMGDIYRNAKRVLAWLGPAADDSDAYFDYLESFATAEGDEMKRIEEAGKRAAVFLNKRPYWRRAWIKQELILAKDITIYCGSRSQAALSFFWSADSFTKDEADGYDDYISEIFYHRITKAGRQTLESLLYKYVNSECSNRLDRVYALLSMASDCIGMESRLVDYGISPSTLFFALIAHFEPSNVLSFATILQDALDVRRVELQEYMSSVSGDITREPSSPMEKLAIDYIHTVQNYGVSIASGISVLHAECITQSYNAILPLELPHIHMVFQIKGTNLGLEFMPTLFGLHFRAILKKREHVEAGETDGIWEFYNPPFTVEQAWRYMILPTVVLDESDSHLMDPRLIARLKDAVVGKHGPDAVKPSVDMICYMLAELRRGDKFKNGKLCLVDCRYVVSTLYGYSLMRPLEYQDSSDK</sequence>
<reference evidence="3" key="1">
    <citation type="journal article" date="2019" name="bioRxiv">
        <title>Genomics, evolutionary history and diagnostics of the Alternaria alternata species group including apple and Asian pear pathotypes.</title>
        <authorList>
            <person name="Armitage A.D."/>
            <person name="Cockerton H.M."/>
            <person name="Sreenivasaprasad S."/>
            <person name="Woodhall J.W."/>
            <person name="Lane C.R."/>
            <person name="Harrison R.J."/>
            <person name="Clarkson J.P."/>
        </authorList>
    </citation>
    <scope>NUCLEOTIDE SEQUENCE [LARGE SCALE GENOMIC DNA]</scope>
    <source>
        <strain evidence="3">FERA 1082</strain>
    </source>
</reference>
<dbReference type="InterPro" id="IPR052895">
    <property type="entry name" value="HetReg/Transcr_Mod"/>
</dbReference>
<protein>
    <recommendedName>
        <fullName evidence="1">Heterokaryon incompatibility domain-containing protein</fullName>
    </recommendedName>
</protein>
<dbReference type="AlphaFoldDB" id="A0A4Q4M5W8"/>
<proteinExistence type="predicted"/>
<dbReference type="PANTHER" id="PTHR24148">
    <property type="entry name" value="ANKYRIN REPEAT DOMAIN-CONTAINING PROTEIN 39 HOMOLOG-RELATED"/>
    <property type="match status" value="1"/>
</dbReference>
<accession>A0A4Q4M5W8</accession>
<name>A0A4Q4M5W8_9PLEO</name>
<dbReference type="EMBL" id="PDXA01000044">
    <property type="protein sequence ID" value="RYN43586.1"/>
    <property type="molecule type" value="Genomic_DNA"/>
</dbReference>
<gene>
    <name evidence="2" type="ORF">AA0114_g10236</name>
</gene>
<evidence type="ECO:0000313" key="2">
    <source>
        <dbReference type="EMBL" id="RYN43586.1"/>
    </source>
</evidence>
<feature type="domain" description="Heterokaryon incompatibility" evidence="1">
    <location>
        <begin position="51"/>
        <end position="185"/>
    </location>
</feature>
<comment type="caution">
    <text evidence="2">The sequence shown here is derived from an EMBL/GenBank/DDBJ whole genome shotgun (WGS) entry which is preliminary data.</text>
</comment>
<dbReference type="PANTHER" id="PTHR24148:SF73">
    <property type="entry name" value="HET DOMAIN PROTEIN (AFU_ORTHOLOGUE AFUA_8G01020)"/>
    <property type="match status" value="1"/>
</dbReference>
<dbReference type="Pfam" id="PF06985">
    <property type="entry name" value="HET"/>
    <property type="match status" value="1"/>
</dbReference>
<dbReference type="Proteomes" id="UP000292402">
    <property type="component" value="Unassembled WGS sequence"/>
</dbReference>
<evidence type="ECO:0000313" key="3">
    <source>
        <dbReference type="Proteomes" id="UP000292402"/>
    </source>
</evidence>
<organism evidence="2 3">
    <name type="scientific">Alternaria tenuissima</name>
    <dbReference type="NCBI Taxonomy" id="119927"/>
    <lineage>
        <taxon>Eukaryota</taxon>
        <taxon>Fungi</taxon>
        <taxon>Dikarya</taxon>
        <taxon>Ascomycota</taxon>
        <taxon>Pezizomycotina</taxon>
        <taxon>Dothideomycetes</taxon>
        <taxon>Pleosporomycetidae</taxon>
        <taxon>Pleosporales</taxon>
        <taxon>Pleosporineae</taxon>
        <taxon>Pleosporaceae</taxon>
        <taxon>Alternaria</taxon>
        <taxon>Alternaria sect. Alternaria</taxon>
        <taxon>Alternaria alternata complex</taxon>
    </lineage>
</organism>